<gene>
    <name evidence="4" type="ORF">EUTSA_v10015831mg</name>
</gene>
<evidence type="ECO:0000256" key="2">
    <source>
        <dbReference type="ARBA" id="ARBA00022821"/>
    </source>
</evidence>
<comment type="similarity">
    <text evidence="1">Belongs to the brassicaceae elicitor peptide family.</text>
</comment>
<name>V4KSK8_EUTSA</name>
<feature type="region of interest" description="Disordered" evidence="3">
    <location>
        <begin position="29"/>
        <end position="85"/>
    </location>
</feature>
<organism evidence="4 5">
    <name type="scientific">Eutrema salsugineum</name>
    <name type="common">Saltwater cress</name>
    <name type="synonym">Sisymbrium salsugineum</name>
    <dbReference type="NCBI Taxonomy" id="72664"/>
    <lineage>
        <taxon>Eukaryota</taxon>
        <taxon>Viridiplantae</taxon>
        <taxon>Streptophyta</taxon>
        <taxon>Embryophyta</taxon>
        <taxon>Tracheophyta</taxon>
        <taxon>Spermatophyta</taxon>
        <taxon>Magnoliopsida</taxon>
        <taxon>eudicotyledons</taxon>
        <taxon>Gunneridae</taxon>
        <taxon>Pentapetalae</taxon>
        <taxon>rosids</taxon>
        <taxon>malvids</taxon>
        <taxon>Brassicales</taxon>
        <taxon>Brassicaceae</taxon>
        <taxon>Eutremeae</taxon>
        <taxon>Eutrema</taxon>
    </lineage>
</organism>
<protein>
    <submittedName>
        <fullName evidence="4">Uncharacterized protein</fullName>
    </submittedName>
</protein>
<dbReference type="PROSITE" id="PS51257">
    <property type="entry name" value="PROKAR_LIPOPROTEIN"/>
    <property type="match status" value="1"/>
</dbReference>
<keyword evidence="5" id="KW-1185">Reference proteome</keyword>
<proteinExistence type="inferred from homology"/>
<dbReference type="STRING" id="72664.V4KSK8"/>
<feature type="compositionally biased region" description="Polar residues" evidence="3">
    <location>
        <begin position="54"/>
        <end position="64"/>
    </location>
</feature>
<dbReference type="Pfam" id="PF17232">
    <property type="entry name" value="Pep1_7"/>
    <property type="match status" value="1"/>
</dbReference>
<sequence length="85" mass="9478">MQQERDNKKHCCKLISQTVVAFFGCLNPRRSSSSSSDMVKAQARTEEEEASPVEISTKSLNMVSTRRRKPPVSSGKRGGVNNYVM</sequence>
<evidence type="ECO:0000256" key="3">
    <source>
        <dbReference type="SAM" id="MobiDB-lite"/>
    </source>
</evidence>
<evidence type="ECO:0000313" key="4">
    <source>
        <dbReference type="EMBL" id="ESQ40940.1"/>
    </source>
</evidence>
<dbReference type="AlphaFoldDB" id="V4KSK8"/>
<dbReference type="EMBL" id="KI517464">
    <property type="protein sequence ID" value="ESQ40940.1"/>
    <property type="molecule type" value="Genomic_DNA"/>
</dbReference>
<reference evidence="4 5" key="1">
    <citation type="journal article" date="2013" name="Front. Plant Sci.">
        <title>The Reference Genome of the Halophytic Plant Eutrema salsugineum.</title>
        <authorList>
            <person name="Yang R."/>
            <person name="Jarvis D.E."/>
            <person name="Chen H."/>
            <person name="Beilstein M.A."/>
            <person name="Grimwood J."/>
            <person name="Jenkins J."/>
            <person name="Shu S."/>
            <person name="Prochnik S."/>
            <person name="Xin M."/>
            <person name="Ma C."/>
            <person name="Schmutz J."/>
            <person name="Wing R.A."/>
            <person name="Mitchell-Olds T."/>
            <person name="Schumaker K.S."/>
            <person name="Wang X."/>
        </authorList>
    </citation>
    <scope>NUCLEOTIDE SEQUENCE [LARGE SCALE GENOMIC DNA]</scope>
</reference>
<dbReference type="OrthoDB" id="1064819at2759"/>
<dbReference type="Proteomes" id="UP000030689">
    <property type="component" value="Unassembled WGS sequence"/>
</dbReference>
<evidence type="ECO:0000313" key="5">
    <source>
        <dbReference type="Proteomes" id="UP000030689"/>
    </source>
</evidence>
<dbReference type="GO" id="GO:0045087">
    <property type="term" value="P:innate immune response"/>
    <property type="evidence" value="ECO:0007669"/>
    <property type="project" value="InterPro"/>
</dbReference>
<accession>V4KSK8</accession>
<dbReference type="InterPro" id="IPR035176">
    <property type="entry name" value="PEP"/>
</dbReference>
<dbReference type="Gramene" id="ESQ40940">
    <property type="protein sequence ID" value="ESQ40940"/>
    <property type="gene ID" value="EUTSA_v10015831mg"/>
</dbReference>
<dbReference type="KEGG" id="eus:EUTSA_v10015831mg"/>
<evidence type="ECO:0000256" key="1">
    <source>
        <dbReference type="ARBA" id="ARBA00011021"/>
    </source>
</evidence>
<keyword evidence="2" id="KW-0611">Plant defense</keyword>
<dbReference type="OMA" id="MQKESDN"/>